<evidence type="ECO:0000256" key="2">
    <source>
        <dbReference type="ARBA" id="ARBA00022917"/>
    </source>
</evidence>
<dbReference type="InterPro" id="IPR040285">
    <property type="entry name" value="ProX/PRXD1"/>
</dbReference>
<dbReference type="Gene3D" id="3.90.960.10">
    <property type="entry name" value="YbaK/aminoacyl-tRNA synthetase-associated domain"/>
    <property type="match status" value="1"/>
</dbReference>
<dbReference type="InterPro" id="IPR007214">
    <property type="entry name" value="YbaK/aa-tRNA-synth-assoc-dom"/>
</dbReference>
<reference evidence="4 5" key="1">
    <citation type="journal article" date="2015" name="Genome Announc.">
        <title>Expanding the biotechnology potential of lactobacilli through comparative genomics of 213 strains and associated genera.</title>
        <authorList>
            <person name="Sun Z."/>
            <person name="Harris H.M."/>
            <person name="McCann A."/>
            <person name="Guo C."/>
            <person name="Argimon S."/>
            <person name="Zhang W."/>
            <person name="Yang X."/>
            <person name="Jeffery I.B."/>
            <person name="Cooney J.C."/>
            <person name="Kagawa T.F."/>
            <person name="Liu W."/>
            <person name="Song Y."/>
            <person name="Salvetti E."/>
            <person name="Wrobel A."/>
            <person name="Rasinkangas P."/>
            <person name="Parkhill J."/>
            <person name="Rea M.C."/>
            <person name="O'Sullivan O."/>
            <person name="Ritari J."/>
            <person name="Douillard F.P."/>
            <person name="Paul Ross R."/>
            <person name="Yang R."/>
            <person name="Briner A.E."/>
            <person name="Felis G.E."/>
            <person name="de Vos W.M."/>
            <person name="Barrangou R."/>
            <person name="Klaenhammer T.R."/>
            <person name="Caufield P.W."/>
            <person name="Cui Y."/>
            <person name="Zhang H."/>
            <person name="O'Toole P.W."/>
        </authorList>
    </citation>
    <scope>NUCLEOTIDE SEQUENCE [LARGE SCALE GENOMIC DNA]</scope>
    <source>
        <strain evidence="4 5">DSM 20634</strain>
    </source>
</reference>
<keyword evidence="5" id="KW-1185">Reference proteome</keyword>
<dbReference type="AlphaFoldDB" id="A0A0R2A2Y2"/>
<dbReference type="InterPro" id="IPR036754">
    <property type="entry name" value="YbaK/aa-tRNA-synt-asso_dom_sf"/>
</dbReference>
<dbReference type="GO" id="GO:0006412">
    <property type="term" value="P:translation"/>
    <property type="evidence" value="ECO:0007669"/>
    <property type="project" value="UniProtKB-KW"/>
</dbReference>
<evidence type="ECO:0000313" key="4">
    <source>
        <dbReference type="EMBL" id="KRM60690.1"/>
    </source>
</evidence>
<proteinExistence type="inferred from homology"/>
<evidence type="ECO:0000256" key="1">
    <source>
        <dbReference type="ARBA" id="ARBA00010201"/>
    </source>
</evidence>
<dbReference type="PANTHER" id="PTHR31423">
    <property type="entry name" value="YBAK DOMAIN-CONTAINING PROTEIN"/>
    <property type="match status" value="1"/>
</dbReference>
<dbReference type="OrthoDB" id="9798587at2"/>
<protein>
    <recommendedName>
        <fullName evidence="3">YbaK/aminoacyl-tRNA synthetase-associated domain-containing protein</fullName>
    </recommendedName>
</protein>
<dbReference type="PATRIC" id="fig|1423813.3.peg.180"/>
<feature type="domain" description="YbaK/aminoacyl-tRNA synthetase-associated" evidence="3">
    <location>
        <begin position="55"/>
        <end position="160"/>
    </location>
</feature>
<dbReference type="GO" id="GO:0002161">
    <property type="term" value="F:aminoacyl-tRNA deacylase activity"/>
    <property type="evidence" value="ECO:0007669"/>
    <property type="project" value="InterPro"/>
</dbReference>
<gene>
    <name evidence="4" type="ORF">FC26_GL000168</name>
</gene>
<dbReference type="EMBL" id="AYYY01000061">
    <property type="protein sequence ID" value="KRM60690.1"/>
    <property type="molecule type" value="Genomic_DNA"/>
</dbReference>
<dbReference type="Proteomes" id="UP000051733">
    <property type="component" value="Unassembled WGS sequence"/>
</dbReference>
<organism evidence="4 5">
    <name type="scientific">Paucilactobacillus vaccinostercus DSM 20634</name>
    <dbReference type="NCBI Taxonomy" id="1423813"/>
    <lineage>
        <taxon>Bacteria</taxon>
        <taxon>Bacillati</taxon>
        <taxon>Bacillota</taxon>
        <taxon>Bacilli</taxon>
        <taxon>Lactobacillales</taxon>
        <taxon>Lactobacillaceae</taxon>
        <taxon>Paucilactobacillus</taxon>
    </lineage>
</organism>
<sequence length="174" mass="19935">MLILFLDMFIVQDRKEIMSYFLNRLDDEQITFRVIKHKPVWHLDEGLEIQKQCMVVKNMLLKDHKHAHYYLVLTKGDTRLNFKKLASQFNTSRSQLKFADPSELEVTMHVISGMVSPLILETGLPLTIVVESSLKQAEDLGFHAGTNTETVVLTYKGLAQLVTTLGYPIITLED</sequence>
<evidence type="ECO:0000259" key="3">
    <source>
        <dbReference type="Pfam" id="PF04073"/>
    </source>
</evidence>
<dbReference type="SUPFAM" id="SSF55826">
    <property type="entry name" value="YbaK/ProRS associated domain"/>
    <property type="match status" value="1"/>
</dbReference>
<accession>A0A0R2A2Y2</accession>
<evidence type="ECO:0000313" key="5">
    <source>
        <dbReference type="Proteomes" id="UP000051733"/>
    </source>
</evidence>
<comment type="similarity">
    <text evidence="1">Belongs to the PRORSD1 family.</text>
</comment>
<comment type="caution">
    <text evidence="4">The sequence shown here is derived from an EMBL/GenBank/DDBJ whole genome shotgun (WGS) entry which is preliminary data.</text>
</comment>
<keyword evidence="2" id="KW-0648">Protein biosynthesis</keyword>
<dbReference type="PANTHER" id="PTHR31423:SF3">
    <property type="entry name" value="PROLYL-TRNA SYNTHETASE ASSOCIATED DOMAIN-CONTAINING PROTEIN 1-RELATED"/>
    <property type="match status" value="1"/>
</dbReference>
<name>A0A0R2A2Y2_9LACO</name>
<dbReference type="Pfam" id="PF04073">
    <property type="entry name" value="tRNA_edit"/>
    <property type="match status" value="1"/>
</dbReference>